<evidence type="ECO:0000256" key="5">
    <source>
        <dbReference type="ARBA" id="ARBA00023002"/>
    </source>
</evidence>
<dbReference type="Proteomes" id="UP000758603">
    <property type="component" value="Unassembled WGS sequence"/>
</dbReference>
<evidence type="ECO:0000313" key="12">
    <source>
        <dbReference type="Proteomes" id="UP000758603"/>
    </source>
</evidence>
<dbReference type="Gene3D" id="1.10.630.10">
    <property type="entry name" value="Cytochrome P450"/>
    <property type="match status" value="1"/>
</dbReference>
<dbReference type="GO" id="GO:0020037">
    <property type="term" value="F:heme binding"/>
    <property type="evidence" value="ECO:0007669"/>
    <property type="project" value="InterPro"/>
</dbReference>
<accession>A0A9P9A2I2</accession>
<keyword evidence="6 8" id="KW-0408">Iron</keyword>
<evidence type="ECO:0000256" key="7">
    <source>
        <dbReference type="ARBA" id="ARBA00023033"/>
    </source>
</evidence>
<dbReference type="GO" id="GO:0004497">
    <property type="term" value="F:monooxygenase activity"/>
    <property type="evidence" value="ECO:0007669"/>
    <property type="project" value="UniProtKB-KW"/>
</dbReference>
<keyword evidence="4 8" id="KW-0479">Metal-binding</keyword>
<dbReference type="PANTHER" id="PTHR24305">
    <property type="entry name" value="CYTOCHROME P450"/>
    <property type="match status" value="1"/>
</dbReference>
<evidence type="ECO:0000256" key="1">
    <source>
        <dbReference type="ARBA" id="ARBA00001971"/>
    </source>
</evidence>
<dbReference type="InterPro" id="IPR017972">
    <property type="entry name" value="Cyt_P450_CS"/>
</dbReference>
<keyword evidence="3 8" id="KW-0349">Heme</keyword>
<dbReference type="RefSeq" id="XP_045963279.1">
    <property type="nucleotide sequence ID" value="XM_046108585.1"/>
</dbReference>
<dbReference type="InterPro" id="IPR002401">
    <property type="entry name" value="Cyt_P450_E_grp-I"/>
</dbReference>
<dbReference type="PROSITE" id="PS00086">
    <property type="entry name" value="CYTOCHROME_P450"/>
    <property type="match status" value="1"/>
</dbReference>
<keyword evidence="10" id="KW-1133">Transmembrane helix</keyword>
<comment type="caution">
    <text evidence="11">The sequence shown here is derived from an EMBL/GenBank/DDBJ whole genome shotgun (WGS) entry which is preliminary data.</text>
</comment>
<evidence type="ECO:0000256" key="8">
    <source>
        <dbReference type="PIRSR" id="PIRSR602401-1"/>
    </source>
</evidence>
<dbReference type="PRINTS" id="PR00463">
    <property type="entry name" value="EP450I"/>
</dbReference>
<evidence type="ECO:0000256" key="9">
    <source>
        <dbReference type="RuleBase" id="RU000461"/>
    </source>
</evidence>
<evidence type="ECO:0000256" key="6">
    <source>
        <dbReference type="ARBA" id="ARBA00023004"/>
    </source>
</evidence>
<dbReference type="InterPro" id="IPR036396">
    <property type="entry name" value="Cyt_P450_sf"/>
</dbReference>
<dbReference type="CDD" id="cd11062">
    <property type="entry name" value="CYP58-like"/>
    <property type="match status" value="1"/>
</dbReference>
<evidence type="ECO:0000256" key="10">
    <source>
        <dbReference type="SAM" id="Phobius"/>
    </source>
</evidence>
<keyword evidence="10" id="KW-0472">Membrane</keyword>
<dbReference type="InterPro" id="IPR001128">
    <property type="entry name" value="Cyt_P450"/>
</dbReference>
<keyword evidence="7 9" id="KW-0503">Monooxygenase</keyword>
<gene>
    <name evidence="11" type="ORF">BKA67DRAFT_665996</name>
</gene>
<organism evidence="11 12">
    <name type="scientific">Truncatella angustata</name>
    <dbReference type="NCBI Taxonomy" id="152316"/>
    <lineage>
        <taxon>Eukaryota</taxon>
        <taxon>Fungi</taxon>
        <taxon>Dikarya</taxon>
        <taxon>Ascomycota</taxon>
        <taxon>Pezizomycotina</taxon>
        <taxon>Sordariomycetes</taxon>
        <taxon>Xylariomycetidae</taxon>
        <taxon>Amphisphaeriales</taxon>
        <taxon>Sporocadaceae</taxon>
        <taxon>Truncatella</taxon>
    </lineage>
</organism>
<sequence>MEYLWLRGDIRSLLGQALVWFPILLVSLYILKAIYRITLHPLARFPGPKLTAMTRCYEAYYEVFADGTGGKFGEKIEEWHRQYGPIVRINPFELHVNDPEYFDELFNFNAHLWKRSFAIDNLVHTPSSTQHKQRRQVLQNYFSQQKTNQMTYIVRDRIQALCNHLISHKGKGEPVKASLMFRAMTTDIICEYAFGRHWGFVEDPEYSEGYFSATQNTFKNIYFFREYPIVNNIALGLSALPDWLFPKGSLKNVTLWAEASFKSLIIDSMIRHEKDEGSPPTIFEEYKTNKLPPEEKTPNRIFQVALMVMGAGAGTPSYVLDIATYYILADPAIHDRVKADLASVWSDPKAPAPEVAVLEGLPFLRGCIKEALRLALGPMARLQRLNPHEEMHFQEWLIPKGTPIGMTHRFIHHNPDIYPEPFEFRPERWMQGEKSRELEKYLVTFSRGSRQCLAIPLAYAELYLCLATLIRKFDLQLYETDRACVDPRYDYFAPFPEKHDLSNERVRFLVQ</sequence>
<feature type="transmembrane region" description="Helical" evidence="10">
    <location>
        <begin position="12"/>
        <end position="31"/>
    </location>
</feature>
<comment type="cofactor">
    <cofactor evidence="1 8">
        <name>heme</name>
        <dbReference type="ChEBI" id="CHEBI:30413"/>
    </cofactor>
</comment>
<dbReference type="OrthoDB" id="3945418at2759"/>
<evidence type="ECO:0000313" key="11">
    <source>
        <dbReference type="EMBL" id="KAH6659148.1"/>
    </source>
</evidence>
<keyword evidence="10" id="KW-0812">Transmembrane</keyword>
<feature type="binding site" description="axial binding residue" evidence="8">
    <location>
        <position position="452"/>
    </location>
    <ligand>
        <name>heme</name>
        <dbReference type="ChEBI" id="CHEBI:30413"/>
    </ligand>
    <ligandPart>
        <name>Fe</name>
        <dbReference type="ChEBI" id="CHEBI:18248"/>
    </ligandPart>
</feature>
<evidence type="ECO:0000256" key="3">
    <source>
        <dbReference type="ARBA" id="ARBA00022617"/>
    </source>
</evidence>
<reference evidence="11" key="1">
    <citation type="journal article" date="2021" name="Nat. Commun.">
        <title>Genetic determinants of endophytism in the Arabidopsis root mycobiome.</title>
        <authorList>
            <person name="Mesny F."/>
            <person name="Miyauchi S."/>
            <person name="Thiergart T."/>
            <person name="Pickel B."/>
            <person name="Atanasova L."/>
            <person name="Karlsson M."/>
            <person name="Huettel B."/>
            <person name="Barry K.W."/>
            <person name="Haridas S."/>
            <person name="Chen C."/>
            <person name="Bauer D."/>
            <person name="Andreopoulos W."/>
            <person name="Pangilinan J."/>
            <person name="LaButti K."/>
            <person name="Riley R."/>
            <person name="Lipzen A."/>
            <person name="Clum A."/>
            <person name="Drula E."/>
            <person name="Henrissat B."/>
            <person name="Kohler A."/>
            <person name="Grigoriev I.V."/>
            <person name="Martin F.M."/>
            <person name="Hacquard S."/>
        </authorList>
    </citation>
    <scope>NUCLEOTIDE SEQUENCE</scope>
    <source>
        <strain evidence="11">MPI-SDFR-AT-0073</strain>
    </source>
</reference>
<dbReference type="EMBL" id="JAGPXC010000001">
    <property type="protein sequence ID" value="KAH6659148.1"/>
    <property type="molecule type" value="Genomic_DNA"/>
</dbReference>
<dbReference type="GO" id="GO:0016705">
    <property type="term" value="F:oxidoreductase activity, acting on paired donors, with incorporation or reduction of molecular oxygen"/>
    <property type="evidence" value="ECO:0007669"/>
    <property type="project" value="InterPro"/>
</dbReference>
<dbReference type="AlphaFoldDB" id="A0A9P9A2I2"/>
<dbReference type="PANTHER" id="PTHR24305:SF157">
    <property type="entry name" value="N-ACETYLTRYPTOPHAN 6-HYDROXYLASE IVOC-RELATED"/>
    <property type="match status" value="1"/>
</dbReference>
<dbReference type="Pfam" id="PF00067">
    <property type="entry name" value="p450"/>
    <property type="match status" value="1"/>
</dbReference>
<name>A0A9P9A2I2_9PEZI</name>
<protein>
    <submittedName>
        <fullName evidence="11">Cytochrome P450</fullName>
    </submittedName>
</protein>
<dbReference type="SUPFAM" id="SSF48264">
    <property type="entry name" value="Cytochrome P450"/>
    <property type="match status" value="1"/>
</dbReference>
<comment type="similarity">
    <text evidence="2 9">Belongs to the cytochrome P450 family.</text>
</comment>
<evidence type="ECO:0000256" key="2">
    <source>
        <dbReference type="ARBA" id="ARBA00010617"/>
    </source>
</evidence>
<keyword evidence="5 9" id="KW-0560">Oxidoreductase</keyword>
<dbReference type="GO" id="GO:0005506">
    <property type="term" value="F:iron ion binding"/>
    <property type="evidence" value="ECO:0007669"/>
    <property type="project" value="InterPro"/>
</dbReference>
<dbReference type="InterPro" id="IPR050121">
    <property type="entry name" value="Cytochrome_P450_monoxygenase"/>
</dbReference>
<proteinExistence type="inferred from homology"/>
<keyword evidence="12" id="KW-1185">Reference proteome</keyword>
<evidence type="ECO:0000256" key="4">
    <source>
        <dbReference type="ARBA" id="ARBA00022723"/>
    </source>
</evidence>
<dbReference type="GeneID" id="70137476"/>